<dbReference type="PATRIC" id="fig|1492898.3.peg.3588"/>
<evidence type="ECO:0000259" key="3">
    <source>
        <dbReference type="PROSITE" id="PS50894"/>
    </source>
</evidence>
<reference evidence="4 5" key="2">
    <citation type="journal article" date="2016" name="Int. J. Syst. Evol. Microbiol.">
        <title>Flavisolibacter tropicus sp. nov., isolated from tropical soil.</title>
        <authorList>
            <person name="Lee J.J."/>
            <person name="Kang M.S."/>
            <person name="Kim G.S."/>
            <person name="Lee C.S."/>
            <person name="Lim S."/>
            <person name="Lee J."/>
            <person name="Roh S.H."/>
            <person name="Kang H."/>
            <person name="Ha J.M."/>
            <person name="Bae S."/>
            <person name="Jung H.Y."/>
            <person name="Kim M.K."/>
        </authorList>
    </citation>
    <scope>NUCLEOTIDE SEQUENCE [LARGE SCALE GENOMIC DNA]</scope>
    <source>
        <strain evidence="4 5">LCS9</strain>
    </source>
</reference>
<gene>
    <name evidence="4" type="ORF">SY85_16490</name>
</gene>
<dbReference type="SUPFAM" id="SSF109854">
    <property type="entry name" value="DinB/YfiT-like putative metalloenzymes"/>
    <property type="match status" value="1"/>
</dbReference>
<proteinExistence type="predicted"/>
<dbReference type="RefSeq" id="WP_066405986.1">
    <property type="nucleotide sequence ID" value="NZ_CP011390.1"/>
</dbReference>
<dbReference type="AlphaFoldDB" id="A0A172TXZ1"/>
<dbReference type="GO" id="GO:0000160">
    <property type="term" value="P:phosphorelay signal transduction system"/>
    <property type="evidence" value="ECO:0007669"/>
    <property type="project" value="InterPro"/>
</dbReference>
<dbReference type="InterPro" id="IPR008207">
    <property type="entry name" value="Sig_transdc_His_kin_Hpt_dom"/>
</dbReference>
<dbReference type="PROSITE" id="PS50894">
    <property type="entry name" value="HPT"/>
    <property type="match status" value="1"/>
</dbReference>
<sequence>MLLHELQSLFQRDLNRLKQEIEQYKDEQTIWRIDKDIKNSAGNLTLHLIGNLNHFIGVVLGKTDYIRNRDLEFSMKDVPRSELVTNIEETASMIEKVLSKLPETVLPEEYPVIVFDKKTSTQFMLVHLVTHLNYHLGQVNYHRRLLDN</sequence>
<keyword evidence="2" id="KW-0175">Coiled coil</keyword>
<reference evidence="5" key="1">
    <citation type="submission" date="2015-01" db="EMBL/GenBank/DDBJ databases">
        <title>Flavisolibacter sp./LCS9/ whole genome sequencing.</title>
        <authorList>
            <person name="Kim M.K."/>
            <person name="Srinivasan S."/>
            <person name="Lee J.-J."/>
        </authorList>
    </citation>
    <scope>NUCLEOTIDE SEQUENCE [LARGE SCALE GENOMIC DNA]</scope>
    <source>
        <strain evidence="5">LCS9</strain>
    </source>
</reference>
<name>A0A172TXZ1_9BACT</name>
<dbReference type="Pfam" id="PF07609">
    <property type="entry name" value="DUF1572"/>
    <property type="match status" value="1"/>
</dbReference>
<protein>
    <submittedName>
        <fullName evidence="4">DinB superfamily protein</fullName>
    </submittedName>
</protein>
<dbReference type="Gene3D" id="1.20.120.450">
    <property type="entry name" value="dinb family like domain"/>
    <property type="match status" value="1"/>
</dbReference>
<evidence type="ECO:0000256" key="1">
    <source>
        <dbReference type="PROSITE-ProRule" id="PRU00110"/>
    </source>
</evidence>
<evidence type="ECO:0000313" key="4">
    <source>
        <dbReference type="EMBL" id="ANE51852.1"/>
    </source>
</evidence>
<dbReference type="KEGG" id="fla:SY85_16490"/>
<keyword evidence="5" id="KW-1185">Reference proteome</keyword>
<dbReference type="InterPro" id="IPR034660">
    <property type="entry name" value="DinB/YfiT-like"/>
</dbReference>
<evidence type="ECO:0000256" key="2">
    <source>
        <dbReference type="SAM" id="Coils"/>
    </source>
</evidence>
<feature type="coiled-coil region" evidence="2">
    <location>
        <begin position="7"/>
        <end position="34"/>
    </location>
</feature>
<dbReference type="STRING" id="1492898.SY85_16490"/>
<accession>A0A172TXZ1</accession>
<dbReference type="OrthoDB" id="893570at2"/>
<comment type="caution">
    <text evidence="1">Lacks conserved residue(s) required for the propagation of feature annotation.</text>
</comment>
<organism evidence="4 5">
    <name type="scientific">Flavisolibacter tropicus</name>
    <dbReference type="NCBI Taxonomy" id="1492898"/>
    <lineage>
        <taxon>Bacteria</taxon>
        <taxon>Pseudomonadati</taxon>
        <taxon>Bacteroidota</taxon>
        <taxon>Chitinophagia</taxon>
        <taxon>Chitinophagales</taxon>
        <taxon>Chitinophagaceae</taxon>
        <taxon>Flavisolibacter</taxon>
    </lineage>
</organism>
<evidence type="ECO:0000313" key="5">
    <source>
        <dbReference type="Proteomes" id="UP000077177"/>
    </source>
</evidence>
<feature type="domain" description="HPt" evidence="3">
    <location>
        <begin position="1"/>
        <end position="101"/>
    </location>
</feature>
<dbReference type="EMBL" id="CP011390">
    <property type="protein sequence ID" value="ANE51852.1"/>
    <property type="molecule type" value="Genomic_DNA"/>
</dbReference>
<dbReference type="InterPro" id="IPR011466">
    <property type="entry name" value="DUF1572"/>
</dbReference>
<dbReference type="Proteomes" id="UP000077177">
    <property type="component" value="Chromosome"/>
</dbReference>